<dbReference type="InterPro" id="IPR050109">
    <property type="entry name" value="HTH-type_TetR-like_transc_reg"/>
</dbReference>
<keyword evidence="1" id="KW-0805">Transcription regulation</keyword>
<sequence>MKETAMTGKRVTKRQLQTEANRQYIMNVAQELFSRQGYEKTSMKEISTAARLPIGSLYYHFKNKEDLLLKICVDIARTPMPNLSQDTVQKAKKPYGHLFKEIDMYGDVWANAGEAFAYNVYKTFEYIYDTEHSYLSIDFYNNILNFIKVAQNMGTFDTSVSAEEATEYLFMIIRTLIYEWSQTRSHHEDVWLCGKYLPRILKTFMKEQTE</sequence>
<dbReference type="PANTHER" id="PTHR30055:SF234">
    <property type="entry name" value="HTH-TYPE TRANSCRIPTIONAL REGULATOR BETI"/>
    <property type="match status" value="1"/>
</dbReference>
<evidence type="ECO:0000313" key="7">
    <source>
        <dbReference type="Proteomes" id="UP000606870"/>
    </source>
</evidence>
<name>A0ABR6VL64_9FIRM</name>
<dbReference type="PROSITE" id="PS50977">
    <property type="entry name" value="HTH_TETR_2"/>
    <property type="match status" value="1"/>
</dbReference>
<dbReference type="EMBL" id="JACOGK010000017">
    <property type="protein sequence ID" value="MBC3536946.1"/>
    <property type="molecule type" value="Genomic_DNA"/>
</dbReference>
<dbReference type="PRINTS" id="PR00455">
    <property type="entry name" value="HTHTETR"/>
</dbReference>
<reference evidence="6 7" key="1">
    <citation type="submission" date="2020-08" db="EMBL/GenBank/DDBJ databases">
        <authorList>
            <person name="Liu C."/>
            <person name="Sun Q."/>
        </authorList>
    </citation>
    <scope>NUCLEOTIDE SEQUENCE [LARGE SCALE GENOMIC DNA]</scope>
    <source>
        <strain evidence="6 7">NSJ-59</strain>
    </source>
</reference>
<evidence type="ECO:0000313" key="6">
    <source>
        <dbReference type="EMBL" id="MBC3536946.1"/>
    </source>
</evidence>
<evidence type="ECO:0000256" key="1">
    <source>
        <dbReference type="ARBA" id="ARBA00023015"/>
    </source>
</evidence>
<dbReference type="SUPFAM" id="SSF46689">
    <property type="entry name" value="Homeodomain-like"/>
    <property type="match status" value="1"/>
</dbReference>
<dbReference type="PANTHER" id="PTHR30055">
    <property type="entry name" value="HTH-TYPE TRANSCRIPTIONAL REGULATOR RUTR"/>
    <property type="match status" value="1"/>
</dbReference>
<evidence type="ECO:0000256" key="2">
    <source>
        <dbReference type="ARBA" id="ARBA00023125"/>
    </source>
</evidence>
<feature type="DNA-binding region" description="H-T-H motif" evidence="4">
    <location>
        <begin position="42"/>
        <end position="61"/>
    </location>
</feature>
<protein>
    <submittedName>
        <fullName evidence="6">TetR/AcrR family transcriptional regulator</fullName>
    </submittedName>
</protein>
<gene>
    <name evidence="6" type="ORF">H8J70_06755</name>
</gene>
<accession>A0ABR6VL64</accession>
<feature type="domain" description="HTH tetR-type" evidence="5">
    <location>
        <begin position="19"/>
        <end position="79"/>
    </location>
</feature>
<dbReference type="InterPro" id="IPR001647">
    <property type="entry name" value="HTH_TetR"/>
</dbReference>
<organism evidence="6 7">
    <name type="scientific">Megasphaera hominis</name>
    <dbReference type="NCBI Taxonomy" id="159836"/>
    <lineage>
        <taxon>Bacteria</taxon>
        <taxon>Bacillati</taxon>
        <taxon>Bacillota</taxon>
        <taxon>Negativicutes</taxon>
        <taxon>Veillonellales</taxon>
        <taxon>Veillonellaceae</taxon>
        <taxon>Megasphaera</taxon>
    </lineage>
</organism>
<dbReference type="Proteomes" id="UP000606870">
    <property type="component" value="Unassembled WGS sequence"/>
</dbReference>
<dbReference type="InterPro" id="IPR009057">
    <property type="entry name" value="Homeodomain-like_sf"/>
</dbReference>
<dbReference type="RefSeq" id="WP_186503102.1">
    <property type="nucleotide sequence ID" value="NZ_JACOGK010000017.1"/>
</dbReference>
<evidence type="ECO:0000256" key="4">
    <source>
        <dbReference type="PROSITE-ProRule" id="PRU00335"/>
    </source>
</evidence>
<evidence type="ECO:0000256" key="3">
    <source>
        <dbReference type="ARBA" id="ARBA00023163"/>
    </source>
</evidence>
<keyword evidence="2 4" id="KW-0238">DNA-binding</keyword>
<keyword evidence="3" id="KW-0804">Transcription</keyword>
<comment type="caution">
    <text evidence="6">The sequence shown here is derived from an EMBL/GenBank/DDBJ whole genome shotgun (WGS) entry which is preliminary data.</text>
</comment>
<proteinExistence type="predicted"/>
<keyword evidence="7" id="KW-1185">Reference proteome</keyword>
<dbReference type="Gene3D" id="1.10.357.10">
    <property type="entry name" value="Tetracycline Repressor, domain 2"/>
    <property type="match status" value="1"/>
</dbReference>
<dbReference type="Pfam" id="PF00440">
    <property type="entry name" value="TetR_N"/>
    <property type="match status" value="1"/>
</dbReference>
<evidence type="ECO:0000259" key="5">
    <source>
        <dbReference type="PROSITE" id="PS50977"/>
    </source>
</evidence>